<dbReference type="Proteomes" id="UP000235965">
    <property type="component" value="Unassembled WGS sequence"/>
</dbReference>
<sequence>VQRKRRAPAVRDALLGKTRRSRRRATAGEALQHADGEETEEVPQLKKEEEKVDTQEILVPETVETLTYETLHDHHWAGVDLPSLLWAYHRDPTGKFVAFTHISENTSSTYVSTDKAIVFHGTLEAEIYVRGKKVTSQNFLQSAPVTVEDLDILLRDVESLSLCKGTGLDVARYSPDCYLFLDRKYRNSRCSNCSLKRTHLKKTEAQRLRRAAAKQKEPVKQQTGSRRQAKFKKDTELSEEKSSVEVTSLDDFLNNHESHLKEEDYEESQEDAGNAKYT</sequence>
<evidence type="ECO:0000256" key="1">
    <source>
        <dbReference type="SAM" id="MobiDB-lite"/>
    </source>
</evidence>
<evidence type="ECO:0000313" key="2">
    <source>
        <dbReference type="EMBL" id="PNF22652.1"/>
    </source>
</evidence>
<feature type="non-terminal residue" evidence="2">
    <location>
        <position position="1"/>
    </location>
</feature>
<feature type="compositionally biased region" description="Basic and acidic residues" evidence="1">
    <location>
        <begin position="231"/>
        <end position="243"/>
    </location>
</feature>
<feature type="compositionally biased region" description="Basic and acidic residues" evidence="1">
    <location>
        <begin position="253"/>
        <end position="262"/>
    </location>
</feature>
<gene>
    <name evidence="2" type="ORF">B7P43_G07112</name>
</gene>
<evidence type="ECO:0000313" key="3">
    <source>
        <dbReference type="Proteomes" id="UP000235965"/>
    </source>
</evidence>
<accession>A0A2J7Q243</accession>
<dbReference type="STRING" id="105785.A0A2J7Q243"/>
<name>A0A2J7Q243_9NEOP</name>
<dbReference type="EMBL" id="NEVH01019373">
    <property type="protein sequence ID" value="PNF22652.1"/>
    <property type="molecule type" value="Genomic_DNA"/>
</dbReference>
<feature type="compositionally biased region" description="Basic and acidic residues" evidence="1">
    <location>
        <begin position="43"/>
        <end position="53"/>
    </location>
</feature>
<keyword evidence="3" id="KW-1185">Reference proteome</keyword>
<protein>
    <submittedName>
        <fullName evidence="2">Uncharacterized protein</fullName>
    </submittedName>
</protein>
<proteinExistence type="predicted"/>
<dbReference type="AlphaFoldDB" id="A0A2J7Q243"/>
<dbReference type="InParanoid" id="A0A2J7Q243"/>
<comment type="caution">
    <text evidence="2">The sequence shown here is derived from an EMBL/GenBank/DDBJ whole genome shotgun (WGS) entry which is preliminary data.</text>
</comment>
<feature type="region of interest" description="Disordered" evidence="1">
    <location>
        <begin position="1"/>
        <end position="53"/>
    </location>
</feature>
<organism evidence="2 3">
    <name type="scientific">Cryptotermes secundus</name>
    <dbReference type="NCBI Taxonomy" id="105785"/>
    <lineage>
        <taxon>Eukaryota</taxon>
        <taxon>Metazoa</taxon>
        <taxon>Ecdysozoa</taxon>
        <taxon>Arthropoda</taxon>
        <taxon>Hexapoda</taxon>
        <taxon>Insecta</taxon>
        <taxon>Pterygota</taxon>
        <taxon>Neoptera</taxon>
        <taxon>Polyneoptera</taxon>
        <taxon>Dictyoptera</taxon>
        <taxon>Blattodea</taxon>
        <taxon>Blattoidea</taxon>
        <taxon>Termitoidae</taxon>
        <taxon>Kalotermitidae</taxon>
        <taxon>Cryptotermitinae</taxon>
        <taxon>Cryptotermes</taxon>
    </lineage>
</organism>
<feature type="region of interest" description="Disordered" evidence="1">
    <location>
        <begin position="210"/>
        <end position="278"/>
    </location>
</feature>
<reference evidence="2 3" key="1">
    <citation type="submission" date="2017-12" db="EMBL/GenBank/DDBJ databases">
        <title>Hemimetabolous genomes reveal molecular basis of termite eusociality.</title>
        <authorList>
            <person name="Harrison M.C."/>
            <person name="Jongepier E."/>
            <person name="Robertson H.M."/>
            <person name="Arning N."/>
            <person name="Bitard-Feildel T."/>
            <person name="Chao H."/>
            <person name="Childers C.P."/>
            <person name="Dinh H."/>
            <person name="Doddapaneni H."/>
            <person name="Dugan S."/>
            <person name="Gowin J."/>
            <person name="Greiner C."/>
            <person name="Han Y."/>
            <person name="Hu H."/>
            <person name="Hughes D.S.T."/>
            <person name="Huylmans A.-K."/>
            <person name="Kemena C."/>
            <person name="Kremer L.P.M."/>
            <person name="Lee S.L."/>
            <person name="Lopez-Ezquerra A."/>
            <person name="Mallet L."/>
            <person name="Monroy-Kuhn J.M."/>
            <person name="Moser A."/>
            <person name="Murali S.C."/>
            <person name="Muzny D.M."/>
            <person name="Otani S."/>
            <person name="Piulachs M.-D."/>
            <person name="Poelchau M."/>
            <person name="Qu J."/>
            <person name="Schaub F."/>
            <person name="Wada-Katsumata A."/>
            <person name="Worley K.C."/>
            <person name="Xie Q."/>
            <person name="Ylla G."/>
            <person name="Poulsen M."/>
            <person name="Gibbs R.A."/>
            <person name="Schal C."/>
            <person name="Richards S."/>
            <person name="Belles X."/>
            <person name="Korb J."/>
            <person name="Bornberg-Bauer E."/>
        </authorList>
    </citation>
    <scope>NUCLEOTIDE SEQUENCE [LARGE SCALE GENOMIC DNA]</scope>
    <source>
        <tissue evidence="2">Whole body</tissue>
    </source>
</reference>